<evidence type="ECO:0000256" key="1">
    <source>
        <dbReference type="SAM" id="Phobius"/>
    </source>
</evidence>
<keyword evidence="1" id="KW-1133">Transmembrane helix</keyword>
<protein>
    <submittedName>
        <fullName evidence="2">Uncharacterized protein</fullName>
    </submittedName>
</protein>
<dbReference type="AlphaFoldDB" id="M6ZQH2"/>
<name>M6ZQH2_LEPIR</name>
<evidence type="ECO:0000313" key="2">
    <source>
        <dbReference type="EMBL" id="EMP08336.1"/>
    </source>
</evidence>
<reference evidence="2 3" key="1">
    <citation type="submission" date="2013-01" db="EMBL/GenBank/DDBJ databases">
        <authorList>
            <person name="Harkins D.M."/>
            <person name="Durkin A.S."/>
            <person name="Brinkac L.M."/>
            <person name="Haft D.H."/>
            <person name="Selengut J.D."/>
            <person name="Sanka R."/>
            <person name="DePew J."/>
            <person name="Purushe J."/>
            <person name="Picardeau M."/>
            <person name="Werts C."/>
            <person name="Goarant C."/>
            <person name="Vinetz J.M."/>
            <person name="Sutton G.G."/>
            <person name="Nierman W.C."/>
            <person name="Fouts D.E."/>
        </authorList>
    </citation>
    <scope>NUCLEOTIDE SEQUENCE [LARGE SCALE GENOMIC DNA]</scope>
    <source>
        <strain evidence="2 3">200701872</strain>
    </source>
</reference>
<dbReference type="EMBL" id="AKWN02000137">
    <property type="protein sequence ID" value="EMP08336.1"/>
    <property type="molecule type" value="Genomic_DNA"/>
</dbReference>
<feature type="transmembrane region" description="Helical" evidence="1">
    <location>
        <begin position="6"/>
        <end position="24"/>
    </location>
</feature>
<keyword evidence="1" id="KW-0812">Transmembrane</keyword>
<evidence type="ECO:0000313" key="3">
    <source>
        <dbReference type="Proteomes" id="UP000012117"/>
    </source>
</evidence>
<organism evidence="2 3">
    <name type="scientific">Leptospira interrogans serovar Pyrogenes str. 200701872</name>
    <dbReference type="NCBI Taxonomy" id="1193029"/>
    <lineage>
        <taxon>Bacteria</taxon>
        <taxon>Pseudomonadati</taxon>
        <taxon>Spirochaetota</taxon>
        <taxon>Spirochaetia</taxon>
        <taxon>Leptospirales</taxon>
        <taxon>Leptospiraceae</taxon>
        <taxon>Leptospira</taxon>
    </lineage>
</organism>
<dbReference type="BioCyc" id="LINT1193029:G11R4-5274-MONOMER"/>
<gene>
    <name evidence="2" type="ORF">LEP1GSC124_1178</name>
</gene>
<dbReference type="Proteomes" id="UP000012117">
    <property type="component" value="Unassembled WGS sequence"/>
</dbReference>
<keyword evidence="1" id="KW-0472">Membrane</keyword>
<proteinExistence type="predicted"/>
<comment type="caution">
    <text evidence="2">The sequence shown here is derived from an EMBL/GenBank/DDBJ whole genome shotgun (WGS) entry which is preliminary data.</text>
</comment>
<accession>M6ZQH2</accession>
<sequence>MILVEPAFGTTLEILFVILGFIFYSDFHFETCSLQELFRFL</sequence>